<dbReference type="EMBL" id="BAAATA010000041">
    <property type="protein sequence ID" value="GAA2507122.1"/>
    <property type="molecule type" value="Genomic_DNA"/>
</dbReference>
<feature type="domain" description="Peptidoglycan recognition protein family" evidence="4">
    <location>
        <begin position="114"/>
        <end position="263"/>
    </location>
</feature>
<dbReference type="PANTHER" id="PTHR11022">
    <property type="entry name" value="PEPTIDOGLYCAN RECOGNITION PROTEIN"/>
    <property type="match status" value="1"/>
</dbReference>
<dbReference type="SMART" id="SM00701">
    <property type="entry name" value="PGRP"/>
    <property type="match status" value="1"/>
</dbReference>
<dbReference type="Pfam" id="PF01510">
    <property type="entry name" value="Amidase_2"/>
    <property type="match status" value="1"/>
</dbReference>
<dbReference type="InterPro" id="IPR002502">
    <property type="entry name" value="Amidase_domain"/>
</dbReference>
<feature type="region of interest" description="Disordered" evidence="2">
    <location>
        <begin position="59"/>
        <end position="86"/>
    </location>
</feature>
<feature type="region of interest" description="Disordered" evidence="2">
    <location>
        <begin position="1"/>
        <end position="30"/>
    </location>
</feature>
<evidence type="ECO:0000313" key="5">
    <source>
        <dbReference type="EMBL" id="GAA2507122.1"/>
    </source>
</evidence>
<dbReference type="SUPFAM" id="SSF55846">
    <property type="entry name" value="N-acetylmuramoyl-L-alanine amidase-like"/>
    <property type="match status" value="1"/>
</dbReference>
<keyword evidence="6" id="KW-1185">Reference proteome</keyword>
<evidence type="ECO:0000259" key="3">
    <source>
        <dbReference type="SMART" id="SM00644"/>
    </source>
</evidence>
<gene>
    <name evidence="5" type="ORF">GCM10010406_49660</name>
</gene>
<sequence>MSGPARRGPAPPPGAARPRPRTGLRSAVGGPGALRAAVPAAAAVLAALLAAAAGWSVRNAPEPSHAGRAPARTGAEQAGPDKPSSTPYALQQAEFVVGPGAWSPASGPHSAPRPPIVSREQWGADERLRHEPGEYAHAVRVVFVHHTDNPNDYDCAEVPSLLRAMYGDHATGRDWDDIGYNFLVDRCGTVYEGRAGGTDRPVVGAHAQGFNKGSAGIAAIGTFHEGTPVPAALTDAIARLVAWKLGLAGVDPRGRAALVSTNSMSRYRKGDRAVFDTVSGHRDGDPTDCPGAAMAERLPEIRQKAARLQGR</sequence>
<dbReference type="RefSeq" id="WP_385449464.1">
    <property type="nucleotide sequence ID" value="NZ_BAAATA010000041.1"/>
</dbReference>
<feature type="domain" description="N-acetylmuramoyl-L-alanine amidase" evidence="3">
    <location>
        <begin position="128"/>
        <end position="291"/>
    </location>
</feature>
<comment type="caution">
    <text evidence="5">The sequence shown here is derived from an EMBL/GenBank/DDBJ whole genome shotgun (WGS) entry which is preliminary data.</text>
</comment>
<evidence type="ECO:0000313" key="6">
    <source>
        <dbReference type="Proteomes" id="UP001501358"/>
    </source>
</evidence>
<dbReference type="InterPro" id="IPR006619">
    <property type="entry name" value="PGRP_domain_met/bac"/>
</dbReference>
<dbReference type="SMART" id="SM00644">
    <property type="entry name" value="Ami_2"/>
    <property type="match status" value="1"/>
</dbReference>
<organism evidence="5 6">
    <name type="scientific">Streptomyces thermolineatus</name>
    <dbReference type="NCBI Taxonomy" id="44033"/>
    <lineage>
        <taxon>Bacteria</taxon>
        <taxon>Bacillati</taxon>
        <taxon>Actinomycetota</taxon>
        <taxon>Actinomycetes</taxon>
        <taxon>Kitasatosporales</taxon>
        <taxon>Streptomycetaceae</taxon>
        <taxon>Streptomyces</taxon>
    </lineage>
</organism>
<dbReference type="InterPro" id="IPR015510">
    <property type="entry name" value="PGRP"/>
</dbReference>
<evidence type="ECO:0000259" key="4">
    <source>
        <dbReference type="SMART" id="SM00701"/>
    </source>
</evidence>
<evidence type="ECO:0000256" key="2">
    <source>
        <dbReference type="SAM" id="MobiDB-lite"/>
    </source>
</evidence>
<evidence type="ECO:0008006" key="7">
    <source>
        <dbReference type="Google" id="ProtNLM"/>
    </source>
</evidence>
<dbReference type="Gene3D" id="3.40.80.10">
    <property type="entry name" value="Peptidoglycan recognition protein-like"/>
    <property type="match status" value="1"/>
</dbReference>
<accession>A0ABP6A1B2</accession>
<proteinExistence type="inferred from homology"/>
<evidence type="ECO:0000256" key="1">
    <source>
        <dbReference type="ARBA" id="ARBA00007553"/>
    </source>
</evidence>
<name>A0ABP6A1B2_9ACTN</name>
<dbReference type="PANTHER" id="PTHR11022:SF41">
    <property type="entry name" value="PEPTIDOGLYCAN-RECOGNITION PROTEIN LC-RELATED"/>
    <property type="match status" value="1"/>
</dbReference>
<dbReference type="Proteomes" id="UP001501358">
    <property type="component" value="Unassembled WGS sequence"/>
</dbReference>
<reference evidence="6" key="1">
    <citation type="journal article" date="2019" name="Int. J. Syst. Evol. Microbiol.">
        <title>The Global Catalogue of Microorganisms (GCM) 10K type strain sequencing project: providing services to taxonomists for standard genome sequencing and annotation.</title>
        <authorList>
            <consortium name="The Broad Institute Genomics Platform"/>
            <consortium name="The Broad Institute Genome Sequencing Center for Infectious Disease"/>
            <person name="Wu L."/>
            <person name="Ma J."/>
        </authorList>
    </citation>
    <scope>NUCLEOTIDE SEQUENCE [LARGE SCALE GENOMIC DNA]</scope>
    <source>
        <strain evidence="6">JCM 6307</strain>
    </source>
</reference>
<dbReference type="CDD" id="cd06583">
    <property type="entry name" value="PGRP"/>
    <property type="match status" value="1"/>
</dbReference>
<protein>
    <recommendedName>
        <fullName evidence="7">N-acetylmuramoyl-L-alanine amidase</fullName>
    </recommendedName>
</protein>
<comment type="similarity">
    <text evidence="1">Belongs to the N-acetylmuramoyl-L-alanine amidase 2 family.</text>
</comment>
<dbReference type="InterPro" id="IPR036505">
    <property type="entry name" value="Amidase/PGRP_sf"/>
</dbReference>